<dbReference type="GO" id="GO:0003677">
    <property type="term" value="F:DNA binding"/>
    <property type="evidence" value="ECO:0007669"/>
    <property type="project" value="InterPro"/>
</dbReference>
<organism evidence="3 4">
    <name type="scientific">Maribacter polysiphoniae</name>
    <dbReference type="NCBI Taxonomy" id="429344"/>
    <lineage>
        <taxon>Bacteria</taxon>
        <taxon>Pseudomonadati</taxon>
        <taxon>Bacteroidota</taxon>
        <taxon>Flavobacteriia</taxon>
        <taxon>Flavobacteriales</taxon>
        <taxon>Flavobacteriaceae</taxon>
        <taxon>Maribacter</taxon>
    </lineage>
</organism>
<dbReference type="RefSeq" id="WP_109648316.1">
    <property type="nucleotide sequence ID" value="NZ_JACWLN010000002.1"/>
</dbReference>
<keyword evidence="5" id="KW-1185">Reference proteome</keyword>
<comment type="caution">
    <text evidence="3">The sequence shown here is derived from an EMBL/GenBank/DDBJ whole genome shotgun (WGS) entry which is preliminary data.</text>
</comment>
<dbReference type="InterPro" id="IPR036515">
    <property type="entry name" value="Transposase_17_sf"/>
</dbReference>
<dbReference type="Gene3D" id="3.30.70.1290">
    <property type="entry name" value="Transposase IS200-like"/>
    <property type="match status" value="1"/>
</dbReference>
<dbReference type="GO" id="GO:0006313">
    <property type="term" value="P:DNA transposition"/>
    <property type="evidence" value="ECO:0007669"/>
    <property type="project" value="InterPro"/>
</dbReference>
<dbReference type="GO" id="GO:0004803">
    <property type="term" value="F:transposase activity"/>
    <property type="evidence" value="ECO:0007669"/>
    <property type="project" value="InterPro"/>
</dbReference>
<evidence type="ECO:0000256" key="1">
    <source>
        <dbReference type="SAM" id="Phobius"/>
    </source>
</evidence>
<evidence type="ECO:0000313" key="3">
    <source>
        <dbReference type="EMBL" id="PWK25355.1"/>
    </source>
</evidence>
<evidence type="ECO:0000313" key="2">
    <source>
        <dbReference type="EMBL" id="MBD1259900.1"/>
    </source>
</evidence>
<evidence type="ECO:0000313" key="4">
    <source>
        <dbReference type="Proteomes" id="UP000245667"/>
    </source>
</evidence>
<dbReference type="SUPFAM" id="SSF143422">
    <property type="entry name" value="Transposase IS200-like"/>
    <property type="match status" value="1"/>
</dbReference>
<sequence length="83" mass="10318">MSRKYQFYNPVVAYFISFATVYWIDVFTREMYLKVLVDSIRYCRIHKGMELFAYCFMRSHVHFIFRDADEDQTSLLRDFKKYR</sequence>
<dbReference type="OrthoDB" id="9788881at2"/>
<accession>A0A316E5H1</accession>
<keyword evidence="1" id="KW-0812">Transmembrane</keyword>
<name>A0A316E5H1_9FLAO</name>
<reference evidence="3 4" key="1">
    <citation type="submission" date="2018-05" db="EMBL/GenBank/DDBJ databases">
        <title>Genomic Encyclopedia of Archaeal and Bacterial Type Strains, Phase II (KMG-II): from individual species to whole genera.</title>
        <authorList>
            <person name="Goeker M."/>
        </authorList>
    </citation>
    <scope>NUCLEOTIDE SEQUENCE [LARGE SCALE GENOMIC DNA]</scope>
    <source>
        <strain evidence="3 4">DSM 23514</strain>
    </source>
</reference>
<dbReference type="EMBL" id="QGGQ01000001">
    <property type="protein sequence ID" value="PWK25355.1"/>
    <property type="molecule type" value="Genomic_DNA"/>
</dbReference>
<dbReference type="Proteomes" id="UP000245667">
    <property type="component" value="Unassembled WGS sequence"/>
</dbReference>
<keyword evidence="1" id="KW-0472">Membrane</keyword>
<proteinExistence type="predicted"/>
<keyword evidence="1" id="KW-1133">Transmembrane helix</keyword>
<reference evidence="2 5" key="2">
    <citation type="submission" date="2020-07" db="EMBL/GenBank/DDBJ databases">
        <title>The draft genome sequence of Maribacter polysiphoniae KCTC 22021.</title>
        <authorList>
            <person name="Mu L."/>
        </authorList>
    </citation>
    <scope>NUCLEOTIDE SEQUENCE [LARGE SCALE GENOMIC DNA]</scope>
    <source>
        <strain evidence="2 5">KCTC 22021</strain>
    </source>
</reference>
<evidence type="ECO:0000313" key="5">
    <source>
        <dbReference type="Proteomes" id="UP000651837"/>
    </source>
</evidence>
<protein>
    <submittedName>
        <fullName evidence="2">Transposase</fullName>
    </submittedName>
</protein>
<gene>
    <name evidence="2" type="ORF">HZY62_04820</name>
    <name evidence="3" type="ORF">LX92_00094</name>
</gene>
<feature type="transmembrane region" description="Helical" evidence="1">
    <location>
        <begin position="7"/>
        <end position="24"/>
    </location>
</feature>
<dbReference type="EMBL" id="JACWLN010000002">
    <property type="protein sequence ID" value="MBD1259900.1"/>
    <property type="molecule type" value="Genomic_DNA"/>
</dbReference>
<dbReference type="Proteomes" id="UP000651837">
    <property type="component" value="Unassembled WGS sequence"/>
</dbReference>
<dbReference type="AlphaFoldDB" id="A0A316E5H1"/>